<proteinExistence type="predicted"/>
<gene>
    <name evidence="2" type="ordered locus">Lcho_1870</name>
</gene>
<dbReference type="AlphaFoldDB" id="B1Y010"/>
<keyword evidence="1" id="KW-0812">Transmembrane</keyword>
<dbReference type="STRING" id="395495.Lcho_1870"/>
<dbReference type="KEGG" id="lch:Lcho_1870"/>
<dbReference type="Proteomes" id="UP000001693">
    <property type="component" value="Chromosome"/>
</dbReference>
<dbReference type="eggNOG" id="COG1752">
    <property type="taxonomic scope" value="Bacteria"/>
</dbReference>
<keyword evidence="3" id="KW-1185">Reference proteome</keyword>
<sequence precursor="true">MNPLPLERRAAAAIAAITILTGAAQMLAGGPLLALIATAPPDRTGAHLFATVGMFMVLFGASLLHAQSRREALAVVLLWAALQKLLAAVMVGWGVGRGVFVEPALLVAGFDLASGLLFLDLRRRGG</sequence>
<dbReference type="HOGENOM" id="CLU_151223_0_0_4"/>
<dbReference type="EMBL" id="CP001013">
    <property type="protein sequence ID" value="ACB34137.1"/>
    <property type="molecule type" value="Genomic_DNA"/>
</dbReference>
<keyword evidence="1" id="KW-1133">Transmembrane helix</keyword>
<protein>
    <submittedName>
        <fullName evidence="2">Uncharacterized protein</fullName>
    </submittedName>
</protein>
<feature type="transmembrane region" description="Helical" evidence="1">
    <location>
        <begin position="99"/>
        <end position="119"/>
    </location>
</feature>
<feature type="transmembrane region" description="Helical" evidence="1">
    <location>
        <begin position="44"/>
        <end position="65"/>
    </location>
</feature>
<feature type="transmembrane region" description="Helical" evidence="1">
    <location>
        <begin position="72"/>
        <end position="93"/>
    </location>
</feature>
<name>B1Y010_LEPCP</name>
<organism evidence="2 3">
    <name type="scientific">Leptothrix cholodnii (strain ATCC 51168 / LMG 8142 / SP-6)</name>
    <name type="common">Leptothrix discophora (strain SP-6)</name>
    <dbReference type="NCBI Taxonomy" id="395495"/>
    <lineage>
        <taxon>Bacteria</taxon>
        <taxon>Pseudomonadati</taxon>
        <taxon>Pseudomonadota</taxon>
        <taxon>Betaproteobacteria</taxon>
        <taxon>Burkholderiales</taxon>
        <taxon>Sphaerotilaceae</taxon>
        <taxon>Leptothrix</taxon>
    </lineage>
</organism>
<evidence type="ECO:0000313" key="3">
    <source>
        <dbReference type="Proteomes" id="UP000001693"/>
    </source>
</evidence>
<accession>B1Y010</accession>
<dbReference type="RefSeq" id="WP_012346898.1">
    <property type="nucleotide sequence ID" value="NC_010524.1"/>
</dbReference>
<evidence type="ECO:0000256" key="1">
    <source>
        <dbReference type="SAM" id="Phobius"/>
    </source>
</evidence>
<reference evidence="2 3" key="1">
    <citation type="submission" date="2008-03" db="EMBL/GenBank/DDBJ databases">
        <title>Complete sequence of Leptothrix cholodnii SP-6.</title>
        <authorList>
            <consortium name="US DOE Joint Genome Institute"/>
            <person name="Copeland A."/>
            <person name="Lucas S."/>
            <person name="Lapidus A."/>
            <person name="Glavina del Rio T."/>
            <person name="Dalin E."/>
            <person name="Tice H."/>
            <person name="Bruce D."/>
            <person name="Goodwin L."/>
            <person name="Pitluck S."/>
            <person name="Chertkov O."/>
            <person name="Brettin T."/>
            <person name="Detter J.C."/>
            <person name="Han C."/>
            <person name="Kuske C.R."/>
            <person name="Schmutz J."/>
            <person name="Larimer F."/>
            <person name="Land M."/>
            <person name="Hauser L."/>
            <person name="Kyrpides N."/>
            <person name="Lykidis A."/>
            <person name="Emerson D."/>
            <person name="Richardson P."/>
        </authorList>
    </citation>
    <scope>NUCLEOTIDE SEQUENCE [LARGE SCALE GENOMIC DNA]</scope>
    <source>
        <strain evidence="3">ATCC 51168 / LMG 8142 / SP-6</strain>
    </source>
</reference>
<dbReference type="OrthoDB" id="9156119at2"/>
<keyword evidence="1" id="KW-0472">Membrane</keyword>
<evidence type="ECO:0000313" key="2">
    <source>
        <dbReference type="EMBL" id="ACB34137.1"/>
    </source>
</evidence>